<feature type="region of interest" description="Disordered" evidence="1">
    <location>
        <begin position="120"/>
        <end position="141"/>
    </location>
</feature>
<feature type="transmembrane region" description="Helical" evidence="2">
    <location>
        <begin position="27"/>
        <end position="45"/>
    </location>
</feature>
<sequence length="214" mass="22569">MANWWEKLRQAAAGGAEGPSRIKSLRWLLVLGGIGVLLILAGNVLNFRDVGTLPSGDAAPPPAAEDQAALGGRVQSPGTDFGGIEAPLEARLKDILEKIVGVGEVDVLVTVDSTEENVWGKDDNTSQQVTDETDKSGGKRHVTQMTSSGKIVMYEVSGEQKPVVTKIVKPKVRGVLVVANGAENATVRRIIAEAVERGMDVPLSAISIVPRKTG</sequence>
<evidence type="ECO:0000256" key="2">
    <source>
        <dbReference type="SAM" id="Phobius"/>
    </source>
</evidence>
<evidence type="ECO:0000313" key="3">
    <source>
        <dbReference type="EMBL" id="PLT45547.1"/>
    </source>
</evidence>
<protein>
    <submittedName>
        <fullName evidence="3">Stage III sporulation protein AG</fullName>
    </submittedName>
</protein>
<reference evidence="3 4" key="1">
    <citation type="submission" date="2017-05" db="EMBL/GenBank/DDBJ databases">
        <title>Functional genome analysis of Paenibacillus pasadenensis strain R16: insights on endophytic life style and antifungal activity.</title>
        <authorList>
            <person name="Passera A."/>
            <person name="Marcolungo L."/>
            <person name="Casati P."/>
            <person name="Brasca M."/>
            <person name="Quaglino F."/>
            <person name="Delledonne M."/>
        </authorList>
    </citation>
    <scope>NUCLEOTIDE SEQUENCE [LARGE SCALE GENOMIC DNA]</scope>
    <source>
        <strain evidence="3 4">R16</strain>
    </source>
</reference>
<dbReference type="OrthoDB" id="2381602at2"/>
<keyword evidence="4" id="KW-1185">Reference proteome</keyword>
<evidence type="ECO:0000256" key="1">
    <source>
        <dbReference type="SAM" id="MobiDB-lite"/>
    </source>
</evidence>
<keyword evidence="2" id="KW-0812">Transmembrane</keyword>
<dbReference type="AlphaFoldDB" id="A0A2N5N5C1"/>
<dbReference type="RefSeq" id="WP_028599861.1">
    <property type="nucleotide sequence ID" value="NZ_BIMM01000007.1"/>
</dbReference>
<comment type="caution">
    <text evidence="3">The sequence shown here is derived from an EMBL/GenBank/DDBJ whole genome shotgun (WGS) entry which is preliminary data.</text>
</comment>
<evidence type="ECO:0000313" key="4">
    <source>
        <dbReference type="Proteomes" id="UP000234789"/>
    </source>
</evidence>
<accession>A0A2N5N5C1</accession>
<organism evidence="3 4">
    <name type="scientific">Paenibacillus pasadenensis</name>
    <dbReference type="NCBI Taxonomy" id="217090"/>
    <lineage>
        <taxon>Bacteria</taxon>
        <taxon>Bacillati</taxon>
        <taxon>Bacillota</taxon>
        <taxon>Bacilli</taxon>
        <taxon>Bacillales</taxon>
        <taxon>Paenibacillaceae</taxon>
        <taxon>Paenibacillus</taxon>
    </lineage>
</organism>
<name>A0A2N5N5C1_9BACL</name>
<dbReference type="EMBL" id="NFEZ01000004">
    <property type="protein sequence ID" value="PLT45547.1"/>
    <property type="molecule type" value="Genomic_DNA"/>
</dbReference>
<keyword evidence="2" id="KW-0472">Membrane</keyword>
<gene>
    <name evidence="3" type="ORF">B8V81_3978</name>
</gene>
<dbReference type="InterPro" id="IPR014195">
    <property type="entry name" value="Spore_III_AG"/>
</dbReference>
<proteinExistence type="predicted"/>
<keyword evidence="2" id="KW-1133">Transmembrane helix</keyword>
<dbReference type="Proteomes" id="UP000234789">
    <property type="component" value="Unassembled WGS sequence"/>
</dbReference>
<dbReference type="NCBIfam" id="TIGR02830">
    <property type="entry name" value="spore_III_AG"/>
    <property type="match status" value="1"/>
</dbReference>